<proteinExistence type="predicted"/>
<evidence type="ECO:0000256" key="1">
    <source>
        <dbReference type="SAM" id="MobiDB-lite"/>
    </source>
</evidence>
<dbReference type="Gene3D" id="3.40.50.150">
    <property type="entry name" value="Vaccinia Virus protein VP39"/>
    <property type="match status" value="1"/>
</dbReference>
<feature type="compositionally biased region" description="Basic and acidic residues" evidence="1">
    <location>
        <begin position="408"/>
        <end position="417"/>
    </location>
</feature>
<gene>
    <name evidence="2" type="ORF">LTR91_006394</name>
</gene>
<sequence>MALAAAVHLAATPLEDKWKVIRSTTACYHLRVLIQQSLLRASQLMSRISRFTADTKYPVTQTLFELFHGSSTGSNKSASKGPRKTYKEGFAPDLRNDIVSDSLCGKAYLILYKSWPLTDFLPDDTIKYLAPTLEKHKGCTIIDIHPGASVWSSKFHDFLQPKRHLLMEPEERYFASFIKPLLDKPGSTYRHTTLIGAHPREYWPNYAKVLSDAELAPCTPLLAGDPALRELNPNVLVIGNLGRQYKVAARARSVNFGALILQQFLHAALTNQLFHRSGLVRMMLWVPEAEKYTLFPTSEVYRRSLNVRLGIGSSLTEVVGSVDLYDTADIFYARRRRRPPELEAILSQRAQRRMDDLGVQVPPGRALLYDRPKPGDSKLLSPFETAISTWQELEAEIATTKARLAEVRQLDRGDRRKGNPTQKQQREEGMLRGMKYPQCEASGQTFIGSGNNVAWIAIWADLGMRVLNLEVALRQLEEKGEDPATYERVRDRILKLDRDLDTIATSESLKMAEFAQRVVEQQQACLMEPPITALDARAYEPLKATPRDFWPNSEMMLLDMVPKPCDLEVEGLASKREMSKLCETFCRSLLESTTRTLPEALDRLAPNAARDVIPMVDIAKDPRKGGRLNPHRIRVRMVSDELIEGLLKAWVEWPFKPSLTDLVLASESSEGVSEEAKEAEVEE</sequence>
<evidence type="ECO:0008006" key="4">
    <source>
        <dbReference type="Google" id="ProtNLM"/>
    </source>
</evidence>
<dbReference type="Proteomes" id="UP001175353">
    <property type="component" value="Unassembled WGS sequence"/>
</dbReference>
<accession>A0AAN6KS70</accession>
<name>A0AAN6KS70_9PEZI</name>
<comment type="caution">
    <text evidence="2">The sequence shown here is derived from an EMBL/GenBank/DDBJ whole genome shotgun (WGS) entry which is preliminary data.</text>
</comment>
<organism evidence="2 3">
    <name type="scientific">Friedmanniomyces endolithicus</name>
    <dbReference type="NCBI Taxonomy" id="329885"/>
    <lineage>
        <taxon>Eukaryota</taxon>
        <taxon>Fungi</taxon>
        <taxon>Dikarya</taxon>
        <taxon>Ascomycota</taxon>
        <taxon>Pezizomycotina</taxon>
        <taxon>Dothideomycetes</taxon>
        <taxon>Dothideomycetidae</taxon>
        <taxon>Mycosphaerellales</taxon>
        <taxon>Teratosphaeriaceae</taxon>
        <taxon>Friedmanniomyces</taxon>
    </lineage>
</organism>
<protein>
    <recommendedName>
        <fullName evidence="4">Mitochondrial transcription factor 1</fullName>
    </recommendedName>
</protein>
<dbReference type="EMBL" id="JAUJLE010000043">
    <property type="protein sequence ID" value="KAK0998254.1"/>
    <property type="molecule type" value="Genomic_DNA"/>
</dbReference>
<dbReference type="AlphaFoldDB" id="A0AAN6KS70"/>
<feature type="region of interest" description="Disordered" evidence="1">
    <location>
        <begin position="408"/>
        <end position="428"/>
    </location>
</feature>
<evidence type="ECO:0000313" key="2">
    <source>
        <dbReference type="EMBL" id="KAK0998254.1"/>
    </source>
</evidence>
<reference evidence="2" key="1">
    <citation type="submission" date="2023-06" db="EMBL/GenBank/DDBJ databases">
        <title>Black Yeasts Isolated from many extreme environments.</title>
        <authorList>
            <person name="Coleine C."/>
            <person name="Stajich J.E."/>
            <person name="Selbmann L."/>
        </authorList>
    </citation>
    <scope>NUCLEOTIDE SEQUENCE</scope>
    <source>
        <strain evidence="2">CCFEE 5200</strain>
    </source>
</reference>
<keyword evidence="3" id="KW-1185">Reference proteome</keyword>
<dbReference type="InterPro" id="IPR029063">
    <property type="entry name" value="SAM-dependent_MTases_sf"/>
</dbReference>
<evidence type="ECO:0000313" key="3">
    <source>
        <dbReference type="Proteomes" id="UP001175353"/>
    </source>
</evidence>